<dbReference type="Pfam" id="PF19850">
    <property type="entry name" value="DUF6325"/>
    <property type="match status" value="1"/>
</dbReference>
<sequence>MATPTRDELDVMGPVDYLCVEFPQGTLTGRALPMLLDLVDRRVIRVLDLLFVRKSPDGTVVALDGRELELSGLGAFHGAASGLLGGDDLREAGAILAPGAAAVLLVYENLWAAPLARQLRVSGAQLVAGGRIPVQGLLAALDAAESQDNAVASGR</sequence>
<evidence type="ECO:0000313" key="2">
    <source>
        <dbReference type="Proteomes" id="UP000624709"/>
    </source>
</evidence>
<dbReference type="Proteomes" id="UP000624709">
    <property type="component" value="Unassembled WGS sequence"/>
</dbReference>
<proteinExistence type="predicted"/>
<dbReference type="EMBL" id="BOMS01000112">
    <property type="protein sequence ID" value="GIE70902.1"/>
    <property type="molecule type" value="Genomic_DNA"/>
</dbReference>
<accession>A0ABQ4BJU6</accession>
<name>A0ABQ4BJU6_9ACTN</name>
<dbReference type="InterPro" id="IPR046288">
    <property type="entry name" value="DUF6325"/>
</dbReference>
<gene>
    <name evidence="1" type="ORF">Apa02nite_070100</name>
</gene>
<reference evidence="1 2" key="1">
    <citation type="submission" date="2021-01" db="EMBL/GenBank/DDBJ databases">
        <title>Whole genome shotgun sequence of Actinoplanes palleronii NBRC 14916.</title>
        <authorList>
            <person name="Komaki H."/>
            <person name="Tamura T."/>
        </authorList>
    </citation>
    <scope>NUCLEOTIDE SEQUENCE [LARGE SCALE GENOMIC DNA]</scope>
    <source>
        <strain evidence="1 2">NBRC 14916</strain>
    </source>
</reference>
<protein>
    <recommendedName>
        <fullName evidence="3">DUF1269 domain-containing protein</fullName>
    </recommendedName>
</protein>
<evidence type="ECO:0008006" key="3">
    <source>
        <dbReference type="Google" id="ProtNLM"/>
    </source>
</evidence>
<dbReference type="RefSeq" id="WP_203828880.1">
    <property type="nucleotide sequence ID" value="NZ_BAAATY010000035.1"/>
</dbReference>
<evidence type="ECO:0000313" key="1">
    <source>
        <dbReference type="EMBL" id="GIE70902.1"/>
    </source>
</evidence>
<comment type="caution">
    <text evidence="1">The sequence shown here is derived from an EMBL/GenBank/DDBJ whole genome shotgun (WGS) entry which is preliminary data.</text>
</comment>
<keyword evidence="2" id="KW-1185">Reference proteome</keyword>
<organism evidence="1 2">
    <name type="scientific">Actinoplanes palleronii</name>
    <dbReference type="NCBI Taxonomy" id="113570"/>
    <lineage>
        <taxon>Bacteria</taxon>
        <taxon>Bacillati</taxon>
        <taxon>Actinomycetota</taxon>
        <taxon>Actinomycetes</taxon>
        <taxon>Micromonosporales</taxon>
        <taxon>Micromonosporaceae</taxon>
        <taxon>Actinoplanes</taxon>
    </lineage>
</organism>